<protein>
    <recommendedName>
        <fullName evidence="5">DUF4190 domain-containing protein</fullName>
    </recommendedName>
</protein>
<reference evidence="4" key="1">
    <citation type="submission" date="2018-09" db="EMBL/GenBank/DDBJ databases">
        <authorList>
            <person name="Kim I."/>
        </authorList>
    </citation>
    <scope>NUCLEOTIDE SEQUENCE [LARGE SCALE GENOMIC DNA]</scope>
    <source>
        <strain evidence="4">DD4a</strain>
    </source>
</reference>
<keyword evidence="4" id="KW-1185">Reference proteome</keyword>
<dbReference type="EMBL" id="QXTG01000001">
    <property type="protein sequence ID" value="RIX30120.1"/>
    <property type="molecule type" value="Genomic_DNA"/>
</dbReference>
<evidence type="ECO:0000256" key="2">
    <source>
        <dbReference type="SAM" id="Phobius"/>
    </source>
</evidence>
<keyword evidence="2" id="KW-0472">Membrane</keyword>
<evidence type="ECO:0000256" key="1">
    <source>
        <dbReference type="SAM" id="MobiDB-lite"/>
    </source>
</evidence>
<gene>
    <name evidence="3" type="ORF">D1781_01285</name>
</gene>
<dbReference type="Proteomes" id="UP000265742">
    <property type="component" value="Unassembled WGS sequence"/>
</dbReference>
<name>A0A3A1U1A8_9MICO</name>
<evidence type="ECO:0000313" key="4">
    <source>
        <dbReference type="Proteomes" id="UP000265742"/>
    </source>
</evidence>
<dbReference type="AlphaFoldDB" id="A0A3A1U1A8"/>
<evidence type="ECO:0000313" key="3">
    <source>
        <dbReference type="EMBL" id="RIX30120.1"/>
    </source>
</evidence>
<feature type="transmembrane region" description="Helical" evidence="2">
    <location>
        <begin position="34"/>
        <end position="56"/>
    </location>
</feature>
<feature type="transmembrane region" description="Helical" evidence="2">
    <location>
        <begin position="76"/>
        <end position="104"/>
    </location>
</feature>
<evidence type="ECO:0008006" key="5">
    <source>
        <dbReference type="Google" id="ProtNLM"/>
    </source>
</evidence>
<sequence length="172" mass="17233">MTVSTARPVRIDPPPPGWDAKRPGTDADRTATTAMVAGIVSLVVNPLLIASIIGIVSGRRALRAGTALRGRAIAGIATGIAGIVLIVLAVVVGFLIGFLGAAAAHQGLESGIVRGMAQQGTTLTDVACPTSPAPRTGTTLVCTGQAAGIGPVRIDLAFTSETAYTARVVRAG</sequence>
<comment type="caution">
    <text evidence="3">The sequence shown here is derived from an EMBL/GenBank/DDBJ whole genome shotgun (WGS) entry which is preliminary data.</text>
</comment>
<keyword evidence="2" id="KW-0812">Transmembrane</keyword>
<organism evidence="3 4">
    <name type="scientific">Amnibacterium setariae</name>
    <dbReference type="NCBI Taxonomy" id="2306585"/>
    <lineage>
        <taxon>Bacteria</taxon>
        <taxon>Bacillati</taxon>
        <taxon>Actinomycetota</taxon>
        <taxon>Actinomycetes</taxon>
        <taxon>Micrococcales</taxon>
        <taxon>Microbacteriaceae</taxon>
        <taxon>Amnibacterium</taxon>
    </lineage>
</organism>
<proteinExistence type="predicted"/>
<feature type="region of interest" description="Disordered" evidence="1">
    <location>
        <begin position="1"/>
        <end position="26"/>
    </location>
</feature>
<dbReference type="RefSeq" id="WP_119480483.1">
    <property type="nucleotide sequence ID" value="NZ_QXTG01000001.1"/>
</dbReference>
<accession>A0A3A1U1A8</accession>
<keyword evidence="2" id="KW-1133">Transmembrane helix</keyword>